<dbReference type="EMBL" id="BJXA01000001">
    <property type="protein sequence ID" value="GEM35513.1"/>
    <property type="molecule type" value="Genomic_DNA"/>
</dbReference>
<name>A0A511M4E3_9NOCA</name>
<protein>
    <submittedName>
        <fullName evidence="1">Uncharacterized protein</fullName>
    </submittedName>
</protein>
<dbReference type="RefSeq" id="WP_147127889.1">
    <property type="nucleotide sequence ID" value="NZ_BJXA01000001.1"/>
</dbReference>
<accession>A0A511M4E3</accession>
<dbReference type="OrthoDB" id="3294316at2"/>
<evidence type="ECO:0000313" key="1">
    <source>
        <dbReference type="EMBL" id="GEM35513.1"/>
    </source>
</evidence>
<comment type="caution">
    <text evidence="1">The sequence shown here is derived from an EMBL/GenBank/DDBJ whole genome shotgun (WGS) entry which is preliminary data.</text>
</comment>
<reference evidence="1 2" key="1">
    <citation type="submission" date="2019-07" db="EMBL/GenBank/DDBJ databases">
        <title>Whole genome shotgun sequence of Nocardia ninae NBRC 108245.</title>
        <authorList>
            <person name="Hosoyama A."/>
            <person name="Uohara A."/>
            <person name="Ohji S."/>
            <person name="Ichikawa N."/>
        </authorList>
    </citation>
    <scope>NUCLEOTIDE SEQUENCE [LARGE SCALE GENOMIC DNA]</scope>
    <source>
        <strain evidence="1 2">NBRC 108245</strain>
    </source>
</reference>
<gene>
    <name evidence="1" type="ORF">NN4_00320</name>
</gene>
<dbReference type="Proteomes" id="UP000321424">
    <property type="component" value="Unassembled WGS sequence"/>
</dbReference>
<keyword evidence="2" id="KW-1185">Reference proteome</keyword>
<sequence>MLDGLRHLHRLPITPPVFELFNVARTDSEIARSAVELTTVGMDTFRRKAKELLPTYAASAGFDAETGTSSTWIPLAESGTII</sequence>
<dbReference type="AlphaFoldDB" id="A0A511M4E3"/>
<evidence type="ECO:0000313" key="2">
    <source>
        <dbReference type="Proteomes" id="UP000321424"/>
    </source>
</evidence>
<proteinExistence type="predicted"/>
<organism evidence="1 2">
    <name type="scientific">Nocardia ninae NBRC 108245</name>
    <dbReference type="NCBI Taxonomy" id="1210091"/>
    <lineage>
        <taxon>Bacteria</taxon>
        <taxon>Bacillati</taxon>
        <taxon>Actinomycetota</taxon>
        <taxon>Actinomycetes</taxon>
        <taxon>Mycobacteriales</taxon>
        <taxon>Nocardiaceae</taxon>
        <taxon>Nocardia</taxon>
    </lineage>
</organism>